<organism evidence="1 2">
    <name type="scientific">Entomophthora muscae</name>
    <dbReference type="NCBI Taxonomy" id="34485"/>
    <lineage>
        <taxon>Eukaryota</taxon>
        <taxon>Fungi</taxon>
        <taxon>Fungi incertae sedis</taxon>
        <taxon>Zoopagomycota</taxon>
        <taxon>Entomophthoromycotina</taxon>
        <taxon>Entomophthoromycetes</taxon>
        <taxon>Entomophthorales</taxon>
        <taxon>Entomophthoraceae</taxon>
        <taxon>Entomophthora</taxon>
    </lineage>
</organism>
<name>A0ACC2RP11_9FUNG</name>
<keyword evidence="2" id="KW-1185">Reference proteome</keyword>
<reference evidence="1" key="1">
    <citation type="submission" date="2022-04" db="EMBL/GenBank/DDBJ databases">
        <title>Genome of the entomopathogenic fungus Entomophthora muscae.</title>
        <authorList>
            <person name="Elya C."/>
            <person name="Lovett B.R."/>
            <person name="Lee E."/>
            <person name="Macias A.M."/>
            <person name="Hajek A.E."/>
            <person name="De Bivort B.L."/>
            <person name="Kasson M.T."/>
            <person name="De Fine Licht H.H."/>
            <person name="Stajich J.E."/>
        </authorList>
    </citation>
    <scope>NUCLEOTIDE SEQUENCE</scope>
    <source>
        <strain evidence="1">Berkeley</strain>
    </source>
</reference>
<dbReference type="EMBL" id="QTSX02007102">
    <property type="protein sequence ID" value="KAJ9051823.1"/>
    <property type="molecule type" value="Genomic_DNA"/>
</dbReference>
<sequence>MSLGFDLDFLDGAGQPFLTHKRKSSMGFGMDSALEKQLAISMLNPSPASSSTFFNSESDDESKRVLDSDEDFLDEGNYLSPQEIHDINKMHIDHQFLLEQNRSLARELACAKMTAQALRSIIQQKDDQLSLLSKDAEEPIPSKSNLLSTVIKNSSSKLRLPFRLRSLSASRNS</sequence>
<protein>
    <submittedName>
        <fullName evidence="1">Uncharacterized protein</fullName>
    </submittedName>
</protein>
<comment type="caution">
    <text evidence="1">The sequence shown here is derived from an EMBL/GenBank/DDBJ whole genome shotgun (WGS) entry which is preliminary data.</text>
</comment>
<gene>
    <name evidence="1" type="ORF">DSO57_1001070</name>
</gene>
<proteinExistence type="predicted"/>
<evidence type="ECO:0000313" key="1">
    <source>
        <dbReference type="EMBL" id="KAJ9051823.1"/>
    </source>
</evidence>
<accession>A0ACC2RP11</accession>
<evidence type="ECO:0000313" key="2">
    <source>
        <dbReference type="Proteomes" id="UP001165960"/>
    </source>
</evidence>
<dbReference type="Proteomes" id="UP001165960">
    <property type="component" value="Unassembled WGS sequence"/>
</dbReference>